<sequence length="73" mass="8399">MEKDIETEILVKLAKIEENTKGLDETTKIAGTAFHLAKELEKRQDRMDISNKWSWGFIITLGITLIGYFLTKL</sequence>
<feature type="transmembrane region" description="Helical" evidence="1">
    <location>
        <begin position="53"/>
        <end position="71"/>
    </location>
</feature>
<evidence type="ECO:0000313" key="3">
    <source>
        <dbReference type="Proteomes" id="UP000243591"/>
    </source>
</evidence>
<organism evidence="2 3">
    <name type="scientific">Brochothrix thermosphacta</name>
    <name type="common">Microbacterium thermosphactum</name>
    <dbReference type="NCBI Taxonomy" id="2756"/>
    <lineage>
        <taxon>Bacteria</taxon>
        <taxon>Bacillati</taxon>
        <taxon>Bacillota</taxon>
        <taxon>Bacilli</taxon>
        <taxon>Bacillales</taxon>
        <taxon>Listeriaceae</taxon>
        <taxon>Brochothrix</taxon>
    </lineage>
</organism>
<gene>
    <name evidence="2" type="ORF">CNY62_01435</name>
</gene>
<dbReference type="Pfam" id="PF10779">
    <property type="entry name" value="XhlA"/>
    <property type="match status" value="1"/>
</dbReference>
<dbReference type="OrthoDB" id="655967at1385"/>
<keyword evidence="1" id="KW-1133">Transmembrane helix</keyword>
<name>A0A1D2L408_BROTH</name>
<keyword evidence="1" id="KW-0812">Transmembrane</keyword>
<dbReference type="STRING" id="2756.BFR44_02140"/>
<dbReference type="InterPro" id="IPR019715">
    <property type="entry name" value="Haemolysin_XhlA"/>
</dbReference>
<dbReference type="Proteomes" id="UP000243591">
    <property type="component" value="Chromosome"/>
</dbReference>
<proteinExistence type="predicted"/>
<protein>
    <submittedName>
        <fullName evidence="2">Holin</fullName>
    </submittedName>
</protein>
<dbReference type="KEGG" id="bths:CNY62_01435"/>
<evidence type="ECO:0000256" key="1">
    <source>
        <dbReference type="SAM" id="Phobius"/>
    </source>
</evidence>
<evidence type="ECO:0000313" key="2">
    <source>
        <dbReference type="EMBL" id="ATF25149.1"/>
    </source>
</evidence>
<keyword evidence="3" id="KW-1185">Reference proteome</keyword>
<reference evidence="2 3" key="1">
    <citation type="submission" date="2017-09" db="EMBL/GenBank/DDBJ databases">
        <title>Complete Genome Sequences of Two Strains of the Meat Spoilage Bacterium Brochothrix thermosphacta Isolated from Ground Chicken.</title>
        <authorList>
            <person name="Paoli G.C."/>
            <person name="Wijey C."/>
            <person name="Chen C.-Y."/>
            <person name="Nguyen L."/>
            <person name="Yan X."/>
            <person name="Irwin P.L."/>
        </authorList>
    </citation>
    <scope>NUCLEOTIDE SEQUENCE [LARGE SCALE GENOMIC DNA]</scope>
    <source>
        <strain evidence="2 3">BI</strain>
    </source>
</reference>
<dbReference type="AlphaFoldDB" id="A0A1D2L408"/>
<keyword evidence="1" id="KW-0472">Membrane</keyword>
<accession>A0A1D2L408</accession>
<dbReference type="RefSeq" id="WP_029092208.1">
    <property type="nucleotide sequence ID" value="NZ_CBCPHX010000008.1"/>
</dbReference>
<dbReference type="EMBL" id="CP023483">
    <property type="protein sequence ID" value="ATF25149.1"/>
    <property type="molecule type" value="Genomic_DNA"/>
</dbReference>